<reference evidence="2 3" key="1">
    <citation type="submission" date="2017-12" db="EMBL/GenBank/DDBJ databases">
        <title>The draft genome sequence of Brumimicrobium saltpan LHR20.</title>
        <authorList>
            <person name="Do Z.-J."/>
            <person name="Luo H.-R."/>
        </authorList>
    </citation>
    <scope>NUCLEOTIDE SEQUENCE [LARGE SCALE GENOMIC DNA]</scope>
    <source>
        <strain evidence="2 3">LHR20</strain>
    </source>
</reference>
<dbReference type="InterPro" id="IPR036291">
    <property type="entry name" value="NAD(P)-bd_dom_sf"/>
</dbReference>
<dbReference type="Proteomes" id="UP000236654">
    <property type="component" value="Unassembled WGS sequence"/>
</dbReference>
<protein>
    <submittedName>
        <fullName evidence="2">NAD-dependent epimerase</fullName>
    </submittedName>
</protein>
<dbReference type="InterPro" id="IPR051783">
    <property type="entry name" value="NAD(P)-dependent_oxidoreduct"/>
</dbReference>
<evidence type="ECO:0000313" key="3">
    <source>
        <dbReference type="Proteomes" id="UP000236654"/>
    </source>
</evidence>
<dbReference type="InterPro" id="IPR001509">
    <property type="entry name" value="Epimerase_deHydtase"/>
</dbReference>
<gene>
    <name evidence="2" type="ORF">CW751_14320</name>
</gene>
<sequence>MVLITGGTGLLGSHVLIELCQKHEQITAIYRNKSKIETVRKCFEYYFKEEAISFFEKINWVKCDILDIPDLAEVMIGHEEIYHCAAIVSFSKRDFPQMMEINRYGTANMVNIALDLKVKKFCFVSSTAAVGTKDIPPEVEVDEQGKWILTDETSGYSVTKYSAEKEVWRGINEGLNAVIVNPSVIFGAGNWEESSMKIFKTIDKGLKFYSPGANAFVDARDVAKIMVSLMEQNIFNDRFLCIGENATFKRLFDLIAKELKQKPPNKKVNPILMGITWRLSVLWGVLTFSKPLITKSAAHNAFNTTKYSNQKIKDRIDHSFFTLEETVANAVRGRIR</sequence>
<dbReference type="Gene3D" id="3.40.50.720">
    <property type="entry name" value="NAD(P)-binding Rossmann-like Domain"/>
    <property type="match status" value="1"/>
</dbReference>
<dbReference type="OrthoDB" id="596910at2"/>
<organism evidence="2 3">
    <name type="scientific">Brumimicrobium salinarum</name>
    <dbReference type="NCBI Taxonomy" id="2058658"/>
    <lineage>
        <taxon>Bacteria</taxon>
        <taxon>Pseudomonadati</taxon>
        <taxon>Bacteroidota</taxon>
        <taxon>Flavobacteriia</taxon>
        <taxon>Flavobacteriales</taxon>
        <taxon>Crocinitomicaceae</taxon>
        <taxon>Brumimicrobium</taxon>
    </lineage>
</organism>
<dbReference type="EMBL" id="PJNI01000023">
    <property type="protein sequence ID" value="PKR79589.1"/>
    <property type="molecule type" value="Genomic_DNA"/>
</dbReference>
<name>A0A2I0QZ60_9FLAO</name>
<dbReference type="Pfam" id="PF01370">
    <property type="entry name" value="Epimerase"/>
    <property type="match status" value="1"/>
</dbReference>
<dbReference type="PANTHER" id="PTHR48079">
    <property type="entry name" value="PROTEIN YEEZ"/>
    <property type="match status" value="1"/>
</dbReference>
<dbReference type="GO" id="GO:0004029">
    <property type="term" value="F:aldehyde dehydrogenase (NAD+) activity"/>
    <property type="evidence" value="ECO:0007669"/>
    <property type="project" value="TreeGrafter"/>
</dbReference>
<accession>A0A2I0QZ60</accession>
<dbReference type="SUPFAM" id="SSF51735">
    <property type="entry name" value="NAD(P)-binding Rossmann-fold domains"/>
    <property type="match status" value="1"/>
</dbReference>
<dbReference type="RefSeq" id="WP_101335713.1">
    <property type="nucleotide sequence ID" value="NZ_PJNI01000023.1"/>
</dbReference>
<proteinExistence type="predicted"/>
<evidence type="ECO:0000313" key="2">
    <source>
        <dbReference type="EMBL" id="PKR79589.1"/>
    </source>
</evidence>
<dbReference type="PANTHER" id="PTHR48079:SF6">
    <property type="entry name" value="NAD(P)-BINDING DOMAIN-CONTAINING PROTEIN-RELATED"/>
    <property type="match status" value="1"/>
</dbReference>
<keyword evidence="3" id="KW-1185">Reference proteome</keyword>
<feature type="domain" description="NAD-dependent epimerase/dehydratase" evidence="1">
    <location>
        <begin position="2"/>
        <end position="232"/>
    </location>
</feature>
<comment type="caution">
    <text evidence="2">The sequence shown here is derived from an EMBL/GenBank/DDBJ whole genome shotgun (WGS) entry which is preliminary data.</text>
</comment>
<dbReference type="GO" id="GO:0005737">
    <property type="term" value="C:cytoplasm"/>
    <property type="evidence" value="ECO:0007669"/>
    <property type="project" value="TreeGrafter"/>
</dbReference>
<evidence type="ECO:0000259" key="1">
    <source>
        <dbReference type="Pfam" id="PF01370"/>
    </source>
</evidence>
<dbReference type="AlphaFoldDB" id="A0A2I0QZ60"/>